<dbReference type="eggNOG" id="KOG2504">
    <property type="taxonomic scope" value="Eukaryota"/>
</dbReference>
<dbReference type="RefSeq" id="XP_009018087.1">
    <property type="nucleotide sequence ID" value="XM_009019839.1"/>
</dbReference>
<dbReference type="KEGG" id="hro:HELRODRAFT_111962"/>
<dbReference type="CDD" id="cd17352">
    <property type="entry name" value="MFS_MCT_SLC16"/>
    <property type="match status" value="1"/>
</dbReference>
<dbReference type="PANTHER" id="PTHR11360">
    <property type="entry name" value="MONOCARBOXYLATE TRANSPORTER"/>
    <property type="match status" value="1"/>
</dbReference>
<feature type="domain" description="Major facilitator superfamily (MFS) profile" evidence="3">
    <location>
        <begin position="13"/>
        <end position="435"/>
    </location>
</feature>
<keyword evidence="6" id="KW-1185">Reference proteome</keyword>
<dbReference type="GO" id="GO:0015718">
    <property type="term" value="P:monocarboxylic acid transport"/>
    <property type="evidence" value="ECO:0000318"/>
    <property type="project" value="GO_Central"/>
</dbReference>
<feature type="transmembrane region" description="Helical" evidence="2">
    <location>
        <begin position="169"/>
        <end position="187"/>
    </location>
</feature>
<dbReference type="HOGENOM" id="CLU_001265_59_2_1"/>
<name>T1EFG0_HELRO</name>
<reference evidence="6" key="1">
    <citation type="submission" date="2012-12" db="EMBL/GenBank/DDBJ databases">
        <authorList>
            <person name="Hellsten U."/>
            <person name="Grimwood J."/>
            <person name="Chapman J.A."/>
            <person name="Shapiro H."/>
            <person name="Aerts A."/>
            <person name="Otillar R.P."/>
            <person name="Terry A.Y."/>
            <person name="Boore J.L."/>
            <person name="Simakov O."/>
            <person name="Marletaz F."/>
            <person name="Cho S.-J."/>
            <person name="Edsinger-Gonzales E."/>
            <person name="Havlak P."/>
            <person name="Kuo D.-H."/>
            <person name="Larsson T."/>
            <person name="Lv J."/>
            <person name="Arendt D."/>
            <person name="Savage R."/>
            <person name="Osoegawa K."/>
            <person name="de Jong P."/>
            <person name="Lindberg D.R."/>
            <person name="Seaver E.C."/>
            <person name="Weisblat D.A."/>
            <person name="Putnam N.H."/>
            <person name="Grigoriev I.V."/>
            <person name="Rokhsar D.S."/>
        </authorList>
    </citation>
    <scope>NUCLEOTIDE SEQUENCE</scope>
</reference>
<feature type="transmembrane region" description="Helical" evidence="2">
    <location>
        <begin position="345"/>
        <end position="366"/>
    </location>
</feature>
<keyword evidence="2" id="KW-0812">Transmembrane</keyword>
<dbReference type="OrthoDB" id="6499973at2759"/>
<feature type="transmembrane region" description="Helical" evidence="2">
    <location>
        <begin position="48"/>
        <end position="67"/>
    </location>
</feature>
<feature type="transmembrane region" description="Helical" evidence="2">
    <location>
        <begin position="321"/>
        <end position="339"/>
    </location>
</feature>
<dbReference type="InterPro" id="IPR036259">
    <property type="entry name" value="MFS_trans_sf"/>
</dbReference>
<protein>
    <recommendedName>
        <fullName evidence="3">Major facilitator superfamily (MFS) profile domain-containing protein</fullName>
    </recommendedName>
</protein>
<feature type="transmembrane region" description="Helical" evidence="2">
    <location>
        <begin position="12"/>
        <end position="36"/>
    </location>
</feature>
<dbReference type="FunFam" id="1.20.1250.20:FF:001327">
    <property type="entry name" value="Uncharacterized protein"/>
    <property type="match status" value="1"/>
</dbReference>
<dbReference type="GO" id="GO:0005886">
    <property type="term" value="C:plasma membrane"/>
    <property type="evidence" value="ECO:0000318"/>
    <property type="project" value="GO_Central"/>
</dbReference>
<dbReference type="InterPro" id="IPR050327">
    <property type="entry name" value="Proton-linked_MCT"/>
</dbReference>
<dbReference type="GO" id="GO:0008028">
    <property type="term" value="F:monocarboxylic acid transmembrane transporter activity"/>
    <property type="evidence" value="ECO:0000318"/>
    <property type="project" value="GO_Central"/>
</dbReference>
<feature type="transmembrane region" description="Helical" evidence="2">
    <location>
        <begin position="411"/>
        <end position="434"/>
    </location>
</feature>
<feature type="transmembrane region" description="Helical" evidence="2">
    <location>
        <begin position="137"/>
        <end position="157"/>
    </location>
</feature>
<dbReference type="Gene3D" id="1.20.1250.20">
    <property type="entry name" value="MFS general substrate transporter like domains"/>
    <property type="match status" value="2"/>
</dbReference>
<reference evidence="4 6" key="2">
    <citation type="journal article" date="2013" name="Nature">
        <title>Insights into bilaterian evolution from three spiralian genomes.</title>
        <authorList>
            <person name="Simakov O."/>
            <person name="Marletaz F."/>
            <person name="Cho S.J."/>
            <person name="Edsinger-Gonzales E."/>
            <person name="Havlak P."/>
            <person name="Hellsten U."/>
            <person name="Kuo D.H."/>
            <person name="Larsson T."/>
            <person name="Lv J."/>
            <person name="Arendt D."/>
            <person name="Savage R."/>
            <person name="Osoegawa K."/>
            <person name="de Jong P."/>
            <person name="Grimwood J."/>
            <person name="Chapman J.A."/>
            <person name="Shapiro H."/>
            <person name="Aerts A."/>
            <person name="Otillar R.P."/>
            <person name="Terry A.Y."/>
            <person name="Boore J.L."/>
            <person name="Grigoriev I.V."/>
            <person name="Lindberg D.R."/>
            <person name="Seaver E.C."/>
            <person name="Weisblat D.A."/>
            <person name="Putnam N.H."/>
            <person name="Rokhsar D.S."/>
        </authorList>
    </citation>
    <scope>NUCLEOTIDE SEQUENCE</scope>
</reference>
<reference evidence="5" key="3">
    <citation type="submission" date="2015-06" db="UniProtKB">
        <authorList>
            <consortium name="EnsemblMetazoa"/>
        </authorList>
    </citation>
    <scope>IDENTIFICATION</scope>
</reference>
<dbReference type="InParanoid" id="T1EFG0"/>
<dbReference type="Pfam" id="PF07690">
    <property type="entry name" value="MFS_1"/>
    <property type="match status" value="1"/>
</dbReference>
<sequence>MKTLKKCDWSWMVLFGSFLAFFIADGWSYTVGMLYPQLVSEFGESRGVTSYVITLLYGVPMILSPLACSAVPVIGCRKLGVFGGIVMCLSIFVASFFNSFWSVLLALGIFTSVGLVAVYVSAYVAVTYWFDEKNRGLATGIAVAGSGLGSVVFPQLIEWLLTMYTWRGMLIIIAGCCLNAAISGCLYRPFPVSADEKNVSKKEKAEERYCLKNFSSDASETADPIPNESFSQVSSICQVIRDSLPNCALLRNKAFLLFCIANLILYLWISMPYVYIYDLAEQSDVDPKKSAWILSSIGLSRTVGQILIGLFGDKVKISPNLILGICVVCAGISVSFITFSKLYPLLLVCCCAFGFFSSSTYVLPMICMGEVIGMDQAVPGLGVLQFVQGIATLSGTPLGGWMHDSIGNYNAIFFISGILIAFSGFIISLIPWILKLTPRNGNIGSNNDNVGSVNVQKRTCN</sequence>
<dbReference type="Proteomes" id="UP000015101">
    <property type="component" value="Unassembled WGS sequence"/>
</dbReference>
<dbReference type="GeneID" id="20195312"/>
<dbReference type="PANTHER" id="PTHR11360:SF260">
    <property type="entry name" value="MFS DOMAIN-CONTAINING PROTEIN"/>
    <property type="match status" value="1"/>
</dbReference>
<dbReference type="InterPro" id="IPR020846">
    <property type="entry name" value="MFS_dom"/>
</dbReference>
<dbReference type="EnsemblMetazoa" id="HelroT111962">
    <property type="protein sequence ID" value="HelroP111962"/>
    <property type="gene ID" value="HelroG111962"/>
</dbReference>
<feature type="transmembrane region" description="Helical" evidence="2">
    <location>
        <begin position="79"/>
        <end position="97"/>
    </location>
</feature>
<feature type="transmembrane region" description="Helical" evidence="2">
    <location>
        <begin position="254"/>
        <end position="276"/>
    </location>
</feature>
<keyword evidence="2" id="KW-0472">Membrane</keyword>
<keyword evidence="2" id="KW-1133">Transmembrane helix</keyword>
<proteinExistence type="predicted"/>
<dbReference type="SUPFAM" id="SSF103473">
    <property type="entry name" value="MFS general substrate transporter"/>
    <property type="match status" value="1"/>
</dbReference>
<dbReference type="EMBL" id="KB096590">
    <property type="protein sequence ID" value="ESO03530.1"/>
    <property type="molecule type" value="Genomic_DNA"/>
</dbReference>
<evidence type="ECO:0000313" key="4">
    <source>
        <dbReference type="EMBL" id="ESO03530.1"/>
    </source>
</evidence>
<dbReference type="CTD" id="20195312"/>
<comment type="subcellular location">
    <subcellularLocation>
        <location evidence="1">Membrane</location>
        <topology evidence="1">Multi-pass membrane protein</topology>
    </subcellularLocation>
</comment>
<dbReference type="FunFam" id="1.20.1250.20:FF:000505">
    <property type="entry name" value="Predicted protein"/>
    <property type="match status" value="1"/>
</dbReference>
<feature type="transmembrane region" description="Helical" evidence="2">
    <location>
        <begin position="103"/>
        <end position="130"/>
    </location>
</feature>
<organism evidence="5 6">
    <name type="scientific">Helobdella robusta</name>
    <name type="common">Californian leech</name>
    <dbReference type="NCBI Taxonomy" id="6412"/>
    <lineage>
        <taxon>Eukaryota</taxon>
        <taxon>Metazoa</taxon>
        <taxon>Spiralia</taxon>
        <taxon>Lophotrochozoa</taxon>
        <taxon>Annelida</taxon>
        <taxon>Clitellata</taxon>
        <taxon>Hirudinea</taxon>
        <taxon>Rhynchobdellida</taxon>
        <taxon>Glossiphoniidae</taxon>
        <taxon>Helobdella</taxon>
    </lineage>
</organism>
<evidence type="ECO:0000313" key="6">
    <source>
        <dbReference type="Proteomes" id="UP000015101"/>
    </source>
</evidence>
<dbReference type="AlphaFoldDB" id="T1EFG0"/>
<gene>
    <name evidence="5" type="primary">20195312</name>
    <name evidence="4" type="ORF">HELRODRAFT_111962</name>
</gene>
<dbReference type="EMBL" id="AMQM01004491">
    <property type="status" value="NOT_ANNOTATED_CDS"/>
    <property type="molecule type" value="Genomic_DNA"/>
</dbReference>
<accession>T1EFG0</accession>
<evidence type="ECO:0000256" key="1">
    <source>
        <dbReference type="ARBA" id="ARBA00004141"/>
    </source>
</evidence>
<feature type="transmembrane region" description="Helical" evidence="2">
    <location>
        <begin position="378"/>
        <end position="399"/>
    </location>
</feature>
<dbReference type="InterPro" id="IPR011701">
    <property type="entry name" value="MFS"/>
</dbReference>
<dbReference type="OMA" id="NPSKHAN"/>
<evidence type="ECO:0000259" key="3">
    <source>
        <dbReference type="PROSITE" id="PS50850"/>
    </source>
</evidence>
<evidence type="ECO:0000256" key="2">
    <source>
        <dbReference type="SAM" id="Phobius"/>
    </source>
</evidence>
<feature type="transmembrane region" description="Helical" evidence="2">
    <location>
        <begin position="291"/>
        <end position="312"/>
    </location>
</feature>
<dbReference type="PROSITE" id="PS50850">
    <property type="entry name" value="MFS"/>
    <property type="match status" value="1"/>
</dbReference>
<evidence type="ECO:0000313" key="5">
    <source>
        <dbReference type="EnsemblMetazoa" id="HelroP111962"/>
    </source>
</evidence>